<dbReference type="EMBL" id="CADEAL010000446">
    <property type="protein sequence ID" value="CAB1420308.1"/>
    <property type="molecule type" value="Genomic_DNA"/>
</dbReference>
<evidence type="ECO:0000259" key="2">
    <source>
        <dbReference type="PROSITE" id="PS50041"/>
    </source>
</evidence>
<organism evidence="3 4">
    <name type="scientific">Pleuronectes platessa</name>
    <name type="common">European plaice</name>
    <dbReference type="NCBI Taxonomy" id="8262"/>
    <lineage>
        <taxon>Eukaryota</taxon>
        <taxon>Metazoa</taxon>
        <taxon>Chordata</taxon>
        <taxon>Craniata</taxon>
        <taxon>Vertebrata</taxon>
        <taxon>Euteleostomi</taxon>
        <taxon>Actinopterygii</taxon>
        <taxon>Neopterygii</taxon>
        <taxon>Teleostei</taxon>
        <taxon>Neoteleostei</taxon>
        <taxon>Acanthomorphata</taxon>
        <taxon>Carangaria</taxon>
        <taxon>Pleuronectiformes</taxon>
        <taxon>Pleuronectoidei</taxon>
        <taxon>Pleuronectidae</taxon>
        <taxon>Pleuronectes</taxon>
    </lineage>
</organism>
<gene>
    <name evidence="3" type="ORF">PLEPLA_LOCUS8183</name>
</gene>
<keyword evidence="1" id="KW-0732">Signal</keyword>
<name>A0A9N7TX79_PLEPL</name>
<dbReference type="SUPFAM" id="SSF56436">
    <property type="entry name" value="C-type lectin-like"/>
    <property type="match status" value="2"/>
</dbReference>
<dbReference type="InterPro" id="IPR001304">
    <property type="entry name" value="C-type_lectin-like"/>
</dbReference>
<dbReference type="Gene3D" id="3.10.100.10">
    <property type="entry name" value="Mannose-Binding Protein A, subunit A"/>
    <property type="match status" value="1"/>
</dbReference>
<accession>A0A9N7TX79</accession>
<sequence length="225" mass="26013">MGNKSSLELTLCFLLTTALCLEAAHIKITVYCPPEKMTWTEARRYCQRNHIDLVTWNTVDRVWLICSEELQPVCYDDNLVLVKKNKTWEQALQHCKAMTTPCADSPESCVYTYKVLSLHNRRDYDYVRERIYRATTDEVWIGLRYLGGQWVWLNGEEPDHQGMLPECPSQLNNCGTLSKHGTNHWPTRDCSERRNFICCGRMFILETLSKILLLLLGSSDSGAEL</sequence>
<dbReference type="InterPro" id="IPR016186">
    <property type="entry name" value="C-type_lectin-like/link_sf"/>
</dbReference>
<dbReference type="Pfam" id="PF00059">
    <property type="entry name" value="Lectin_C"/>
    <property type="match status" value="1"/>
</dbReference>
<dbReference type="PROSITE" id="PS50041">
    <property type="entry name" value="C_TYPE_LECTIN_2"/>
    <property type="match status" value="1"/>
</dbReference>
<keyword evidence="4" id="KW-1185">Reference proteome</keyword>
<protein>
    <recommendedName>
        <fullName evidence="2">C-type lectin domain-containing protein</fullName>
    </recommendedName>
</protein>
<comment type="caution">
    <text evidence="3">The sequence shown here is derived from an EMBL/GenBank/DDBJ whole genome shotgun (WGS) entry which is preliminary data.</text>
</comment>
<dbReference type="PANTHER" id="PTHR45784:SF8">
    <property type="entry name" value="C-TYPE MANNOSE RECEPTOR 2-RELATED"/>
    <property type="match status" value="1"/>
</dbReference>
<feature type="chain" id="PRO_5040462187" description="C-type lectin domain-containing protein" evidence="1">
    <location>
        <begin position="24"/>
        <end position="225"/>
    </location>
</feature>
<evidence type="ECO:0000313" key="4">
    <source>
        <dbReference type="Proteomes" id="UP001153269"/>
    </source>
</evidence>
<reference evidence="3" key="1">
    <citation type="submission" date="2020-03" db="EMBL/GenBank/DDBJ databases">
        <authorList>
            <person name="Weist P."/>
        </authorList>
    </citation>
    <scope>NUCLEOTIDE SEQUENCE</scope>
</reference>
<feature type="signal peptide" evidence="1">
    <location>
        <begin position="1"/>
        <end position="23"/>
    </location>
</feature>
<evidence type="ECO:0000256" key="1">
    <source>
        <dbReference type="SAM" id="SignalP"/>
    </source>
</evidence>
<feature type="domain" description="C-type lectin" evidence="2">
    <location>
        <begin position="70"/>
        <end position="199"/>
    </location>
</feature>
<dbReference type="Proteomes" id="UP001153269">
    <property type="component" value="Unassembled WGS sequence"/>
</dbReference>
<proteinExistence type="predicted"/>
<dbReference type="InterPro" id="IPR016187">
    <property type="entry name" value="CTDL_fold"/>
</dbReference>
<evidence type="ECO:0000313" key="3">
    <source>
        <dbReference type="EMBL" id="CAB1420308.1"/>
    </source>
</evidence>
<dbReference type="PANTHER" id="PTHR45784">
    <property type="entry name" value="C-TYPE LECTIN DOMAIN FAMILY 20 MEMBER A-RELATED"/>
    <property type="match status" value="1"/>
</dbReference>
<dbReference type="AlphaFoldDB" id="A0A9N7TX79"/>
<dbReference type="CDD" id="cd00037">
    <property type="entry name" value="CLECT"/>
    <property type="match status" value="1"/>
</dbReference>